<accession>A0A512JIS7</accession>
<dbReference type="AlphaFoldDB" id="A0A512JIS7"/>
<sequence length="109" mass="11906">MRIRVFKTTLGFDLDHGGQHEVRLILLYTFEAGRPADRGNSGCADTVEIVSAKIAGIVEADVPDWLMSVIATDATLLTTLCAVARDNDRADEAEPAQREQDGHELRRAA</sequence>
<evidence type="ECO:0000313" key="3">
    <source>
        <dbReference type="Proteomes" id="UP000321750"/>
    </source>
</evidence>
<name>A0A512JIS7_9HYPH</name>
<keyword evidence="3" id="KW-1185">Reference proteome</keyword>
<dbReference type="EMBL" id="BJZV01000007">
    <property type="protein sequence ID" value="GEP09868.1"/>
    <property type="molecule type" value="Genomic_DNA"/>
</dbReference>
<comment type="caution">
    <text evidence="2">The sequence shown here is derived from an EMBL/GenBank/DDBJ whole genome shotgun (WGS) entry which is preliminary data.</text>
</comment>
<dbReference type="Proteomes" id="UP000321750">
    <property type="component" value="Unassembled WGS sequence"/>
</dbReference>
<protein>
    <submittedName>
        <fullName evidence="2">Uncharacterized protein</fullName>
    </submittedName>
</protein>
<evidence type="ECO:0000256" key="1">
    <source>
        <dbReference type="SAM" id="MobiDB-lite"/>
    </source>
</evidence>
<proteinExistence type="predicted"/>
<reference evidence="2 3" key="1">
    <citation type="submission" date="2019-07" db="EMBL/GenBank/DDBJ databases">
        <title>Whole genome shotgun sequence of Methylobacterium gnaphalii NBRC 107716.</title>
        <authorList>
            <person name="Hosoyama A."/>
            <person name="Uohara A."/>
            <person name="Ohji S."/>
            <person name="Ichikawa N."/>
        </authorList>
    </citation>
    <scope>NUCLEOTIDE SEQUENCE [LARGE SCALE GENOMIC DNA]</scope>
    <source>
        <strain evidence="2 3">NBRC 107716</strain>
    </source>
</reference>
<feature type="region of interest" description="Disordered" evidence="1">
    <location>
        <begin position="88"/>
        <end position="109"/>
    </location>
</feature>
<gene>
    <name evidence="2" type="ORF">MGN01_17130</name>
</gene>
<evidence type="ECO:0000313" key="2">
    <source>
        <dbReference type="EMBL" id="GEP09868.1"/>
    </source>
</evidence>
<organism evidence="2 3">
    <name type="scientific">Methylobacterium gnaphalii</name>
    <dbReference type="NCBI Taxonomy" id="1010610"/>
    <lineage>
        <taxon>Bacteria</taxon>
        <taxon>Pseudomonadati</taxon>
        <taxon>Pseudomonadota</taxon>
        <taxon>Alphaproteobacteria</taxon>
        <taxon>Hyphomicrobiales</taxon>
        <taxon>Methylobacteriaceae</taxon>
        <taxon>Methylobacterium</taxon>
    </lineage>
</organism>